<evidence type="ECO:0000313" key="1">
    <source>
        <dbReference type="EMBL" id="JAD21081.1"/>
    </source>
</evidence>
<protein>
    <submittedName>
        <fullName evidence="1">Uncharacterized protein</fullName>
    </submittedName>
</protein>
<reference evidence="1" key="1">
    <citation type="submission" date="2014-09" db="EMBL/GenBank/DDBJ databases">
        <authorList>
            <person name="Magalhaes I.L.F."/>
            <person name="Oliveira U."/>
            <person name="Santos F.R."/>
            <person name="Vidigal T.H.D.A."/>
            <person name="Brescovit A.D."/>
            <person name="Santos A.J."/>
        </authorList>
    </citation>
    <scope>NUCLEOTIDE SEQUENCE</scope>
    <source>
        <tissue evidence="1">Shoot tissue taken approximately 20 cm above the soil surface</tissue>
    </source>
</reference>
<reference evidence="1" key="2">
    <citation type="journal article" date="2015" name="Data Brief">
        <title>Shoot transcriptome of the giant reed, Arundo donax.</title>
        <authorList>
            <person name="Barrero R.A."/>
            <person name="Guerrero F.D."/>
            <person name="Moolhuijzen P."/>
            <person name="Goolsby J.A."/>
            <person name="Tidwell J."/>
            <person name="Bellgard S.E."/>
            <person name="Bellgard M.I."/>
        </authorList>
    </citation>
    <scope>NUCLEOTIDE SEQUENCE</scope>
    <source>
        <tissue evidence="1">Shoot tissue taken approximately 20 cm above the soil surface</tissue>
    </source>
</reference>
<dbReference type="EMBL" id="GBRH01276814">
    <property type="protein sequence ID" value="JAD21081.1"/>
    <property type="molecule type" value="Transcribed_RNA"/>
</dbReference>
<accession>A0A0A8Y3Z7</accession>
<dbReference type="AlphaFoldDB" id="A0A0A8Y3Z7"/>
<name>A0A0A8Y3Z7_ARUDO</name>
<proteinExistence type="predicted"/>
<organism evidence="1">
    <name type="scientific">Arundo donax</name>
    <name type="common">Giant reed</name>
    <name type="synonym">Donax arundinaceus</name>
    <dbReference type="NCBI Taxonomy" id="35708"/>
    <lineage>
        <taxon>Eukaryota</taxon>
        <taxon>Viridiplantae</taxon>
        <taxon>Streptophyta</taxon>
        <taxon>Embryophyta</taxon>
        <taxon>Tracheophyta</taxon>
        <taxon>Spermatophyta</taxon>
        <taxon>Magnoliopsida</taxon>
        <taxon>Liliopsida</taxon>
        <taxon>Poales</taxon>
        <taxon>Poaceae</taxon>
        <taxon>PACMAD clade</taxon>
        <taxon>Arundinoideae</taxon>
        <taxon>Arundineae</taxon>
        <taxon>Arundo</taxon>
    </lineage>
</organism>
<sequence>MTRNVKKNVGIITSIDAICVSFLFHHGHKPAYPYLKCKIWQDTASHRYTDLNPGSSFSGTLG</sequence>